<keyword evidence="2" id="KW-0645">Protease</keyword>
<dbReference type="Pfam" id="PF13734">
    <property type="entry name" value="Inhibitor_I69"/>
    <property type="match status" value="1"/>
</dbReference>
<keyword evidence="4" id="KW-0378">Hydrolase</keyword>
<dbReference type="InterPro" id="IPR025896">
    <property type="entry name" value="Spi_Prtas-inh"/>
</dbReference>
<evidence type="ECO:0000313" key="8">
    <source>
        <dbReference type="EMBL" id="MDO5969949.1"/>
    </source>
</evidence>
<feature type="domain" description="Spi protease inhibitor" evidence="7">
    <location>
        <begin position="47"/>
        <end position="145"/>
    </location>
</feature>
<dbReference type="Proteomes" id="UP001176883">
    <property type="component" value="Unassembled WGS sequence"/>
</dbReference>
<dbReference type="SUPFAM" id="SSF54001">
    <property type="entry name" value="Cysteine proteinases"/>
    <property type="match status" value="1"/>
</dbReference>
<dbReference type="Pfam" id="PF01640">
    <property type="entry name" value="Peptidase_C10"/>
    <property type="match status" value="1"/>
</dbReference>
<keyword evidence="9" id="KW-1185">Reference proteome</keyword>
<comment type="caution">
    <text evidence="8">The sequence shown here is derived from an EMBL/GenBank/DDBJ whole genome shotgun (WGS) entry which is preliminary data.</text>
</comment>
<dbReference type="Gene3D" id="3.90.70.50">
    <property type="entry name" value="Peptidase C10, streptopain"/>
    <property type="match status" value="2"/>
</dbReference>
<dbReference type="InterPro" id="IPR000200">
    <property type="entry name" value="Peptidase_C10"/>
</dbReference>
<gene>
    <name evidence="8" type="ORF">Q4Q35_09015</name>
</gene>
<evidence type="ECO:0000256" key="2">
    <source>
        <dbReference type="ARBA" id="ARBA00022670"/>
    </source>
</evidence>
<feature type="signal peptide" evidence="6">
    <location>
        <begin position="1"/>
        <end position="22"/>
    </location>
</feature>
<accession>A0ABT8W9X5</accession>
<proteinExistence type="inferred from homology"/>
<keyword evidence="3 6" id="KW-0732">Signal</keyword>
<evidence type="ECO:0000256" key="1">
    <source>
        <dbReference type="ARBA" id="ARBA00009693"/>
    </source>
</evidence>
<dbReference type="EMBL" id="JAUOEK010000101">
    <property type="protein sequence ID" value="MDO5969949.1"/>
    <property type="molecule type" value="Genomic_DNA"/>
</dbReference>
<reference evidence="8" key="1">
    <citation type="submission" date="2023-07" db="EMBL/GenBank/DDBJ databases">
        <title>Two novel species in the genus Flavivirga.</title>
        <authorList>
            <person name="Kwon K."/>
        </authorList>
    </citation>
    <scope>NUCLEOTIDE SEQUENCE</scope>
    <source>
        <strain evidence="8">KCTC 52353</strain>
    </source>
</reference>
<comment type="similarity">
    <text evidence="1">Belongs to the peptidase C10 family.</text>
</comment>
<dbReference type="InterPro" id="IPR038765">
    <property type="entry name" value="Papain-like_cys_pep_sf"/>
</dbReference>
<dbReference type="InterPro" id="IPR044934">
    <property type="entry name" value="Streptopain_sf"/>
</dbReference>
<name>A0ABT8W9X5_9FLAO</name>
<organism evidence="8 9">
    <name type="scientific">Flavivirga aquimarina</name>
    <dbReference type="NCBI Taxonomy" id="2027862"/>
    <lineage>
        <taxon>Bacteria</taxon>
        <taxon>Pseudomonadati</taxon>
        <taxon>Bacteroidota</taxon>
        <taxon>Flavobacteriia</taxon>
        <taxon>Flavobacteriales</taxon>
        <taxon>Flavobacteriaceae</taxon>
        <taxon>Flavivirga</taxon>
    </lineage>
</organism>
<dbReference type="PROSITE" id="PS51257">
    <property type="entry name" value="PROKAR_LIPOPROTEIN"/>
    <property type="match status" value="1"/>
</dbReference>
<evidence type="ECO:0000256" key="3">
    <source>
        <dbReference type="ARBA" id="ARBA00022729"/>
    </source>
</evidence>
<evidence type="ECO:0000256" key="6">
    <source>
        <dbReference type="SAM" id="SignalP"/>
    </source>
</evidence>
<feature type="chain" id="PRO_5046549111" evidence="6">
    <location>
        <begin position="23"/>
        <end position="403"/>
    </location>
</feature>
<evidence type="ECO:0000256" key="4">
    <source>
        <dbReference type="ARBA" id="ARBA00022801"/>
    </source>
</evidence>
<keyword evidence="5" id="KW-0788">Thiol protease</keyword>
<dbReference type="RefSeq" id="WP_303277642.1">
    <property type="nucleotide sequence ID" value="NZ_JAUOEK010000101.1"/>
</dbReference>
<evidence type="ECO:0000259" key="7">
    <source>
        <dbReference type="Pfam" id="PF13734"/>
    </source>
</evidence>
<sequence>MKKHTKRSAFFILILLVIFSCSKDNELNELENSNINLQENSVELSQVKEIAEEIYFATKTNSSASKGNTVKSEKRTIEAINEVRNEKGKTSFYVINYNEGGYILLSADKRTQPILGYSESGKFEVDEDSYPLGLKLWMKDAKSQITDIQNSNIEQSEKEKQAWKQVQYEIASSSSSILAKEEPFECYEHTETITVGPLLSSTWYQTGAFNDALSYINCTGANFQVFAGCVPIAMAQVMKYHQYPTNYNWSSMPLTYGTTTTANFIADIHDAIGNVYSGNPIYDCDGTGVSASANMGNVLKTQFNYSSALWANFNYNTVKSNLNYNRPVILSGDNGSTGHMWVCDGYRQTSYYFADCTGGTFYPVFHMNWGWNGAYDGYYSYNNFSPSTTNYNNNKKMIYNIIP</sequence>
<evidence type="ECO:0000256" key="5">
    <source>
        <dbReference type="ARBA" id="ARBA00022807"/>
    </source>
</evidence>
<evidence type="ECO:0000313" key="9">
    <source>
        <dbReference type="Proteomes" id="UP001176883"/>
    </source>
</evidence>
<protein>
    <submittedName>
        <fullName evidence="8">C10 family peptidase</fullName>
    </submittedName>
</protein>